<accession>A0A369BDY5</accession>
<reference evidence="3 4" key="1">
    <citation type="submission" date="2018-07" db="EMBL/GenBank/DDBJ databases">
        <title>Genomic Encyclopedia of Type Strains, Phase IV (KMG-IV): sequencing the most valuable type-strain genomes for metagenomic binning, comparative biology and taxonomic classification.</title>
        <authorList>
            <person name="Goeker M."/>
        </authorList>
    </citation>
    <scope>NUCLEOTIDE SEQUENCE [LARGE SCALE GENOMIC DNA]</scope>
    <source>
        <strain evidence="3 4">DSM 27016</strain>
    </source>
</reference>
<dbReference type="GO" id="GO:0003677">
    <property type="term" value="F:DNA binding"/>
    <property type="evidence" value="ECO:0007669"/>
    <property type="project" value="InterPro"/>
</dbReference>
<name>A0A369BDY5_9FIRM</name>
<keyword evidence="1" id="KW-0472">Membrane</keyword>
<dbReference type="CDD" id="cd00093">
    <property type="entry name" value="HTH_XRE"/>
    <property type="match status" value="1"/>
</dbReference>
<evidence type="ECO:0000313" key="3">
    <source>
        <dbReference type="EMBL" id="RCX18818.1"/>
    </source>
</evidence>
<dbReference type="InterPro" id="IPR010982">
    <property type="entry name" value="Lambda_DNA-bd_dom_sf"/>
</dbReference>
<dbReference type="Gene3D" id="1.10.260.40">
    <property type="entry name" value="lambda repressor-like DNA-binding domains"/>
    <property type="match status" value="1"/>
</dbReference>
<keyword evidence="1" id="KW-1133">Transmembrane helix</keyword>
<protein>
    <submittedName>
        <fullName evidence="3">Helix-turn-helix protein</fullName>
    </submittedName>
</protein>
<keyword evidence="1" id="KW-0812">Transmembrane</keyword>
<dbReference type="AlphaFoldDB" id="A0A369BDY5"/>
<dbReference type="InterPro" id="IPR001387">
    <property type="entry name" value="Cro/C1-type_HTH"/>
</dbReference>
<sequence length="110" mass="12342">MIIAKKILNVNDVSLMFFDFIWYNFIYIIIGGVDVNIAECCAKRILYLCKERNITVNRLAGISGLTQSTVDSIINGKSKNPGIITLKKICQGLNISLSEFFNDPSFEDSE</sequence>
<dbReference type="EMBL" id="QPJT01000004">
    <property type="protein sequence ID" value="RCX18818.1"/>
    <property type="molecule type" value="Genomic_DNA"/>
</dbReference>
<dbReference type="Proteomes" id="UP000253034">
    <property type="component" value="Unassembled WGS sequence"/>
</dbReference>
<dbReference type="PROSITE" id="PS50943">
    <property type="entry name" value="HTH_CROC1"/>
    <property type="match status" value="1"/>
</dbReference>
<evidence type="ECO:0000259" key="2">
    <source>
        <dbReference type="PROSITE" id="PS50943"/>
    </source>
</evidence>
<dbReference type="SUPFAM" id="SSF47413">
    <property type="entry name" value="lambda repressor-like DNA-binding domains"/>
    <property type="match status" value="1"/>
</dbReference>
<keyword evidence="4" id="KW-1185">Reference proteome</keyword>
<gene>
    <name evidence="3" type="ORF">DFR58_10487</name>
</gene>
<feature type="domain" description="HTH cro/C1-type" evidence="2">
    <location>
        <begin position="45"/>
        <end position="100"/>
    </location>
</feature>
<evidence type="ECO:0000256" key="1">
    <source>
        <dbReference type="SAM" id="Phobius"/>
    </source>
</evidence>
<feature type="transmembrane region" description="Helical" evidence="1">
    <location>
        <begin position="20"/>
        <end position="42"/>
    </location>
</feature>
<organism evidence="3 4">
    <name type="scientific">Anaerobacterium chartisolvens</name>
    <dbReference type="NCBI Taxonomy" id="1297424"/>
    <lineage>
        <taxon>Bacteria</taxon>
        <taxon>Bacillati</taxon>
        <taxon>Bacillota</taxon>
        <taxon>Clostridia</taxon>
        <taxon>Eubacteriales</taxon>
        <taxon>Oscillospiraceae</taxon>
        <taxon>Anaerobacterium</taxon>
    </lineage>
</organism>
<evidence type="ECO:0000313" key="4">
    <source>
        <dbReference type="Proteomes" id="UP000253034"/>
    </source>
</evidence>
<dbReference type="SMART" id="SM00530">
    <property type="entry name" value="HTH_XRE"/>
    <property type="match status" value="1"/>
</dbReference>
<dbReference type="Pfam" id="PF13443">
    <property type="entry name" value="HTH_26"/>
    <property type="match status" value="1"/>
</dbReference>
<proteinExistence type="predicted"/>
<comment type="caution">
    <text evidence="3">The sequence shown here is derived from an EMBL/GenBank/DDBJ whole genome shotgun (WGS) entry which is preliminary data.</text>
</comment>